<sequence>MNLIKSIIIIPLLFCTIFAYGDKLEHLRSARRIITVHDITAPYFTIQILALAEPPGNPGFFNDIDVAREFISTDGFVRYTVGEYSTFSEAASDLDQMKAKGYQDAFVLNLRRITLKGSNYQSTGVDGFVPDPSLEYTIQLAAYRFPVYVSEFEQFDNVYEFYMQDRIFRYTTGRFRGNVAVQELEEVKRKGYPDAFLVRFDQYERYRIE</sequence>
<dbReference type="Proteomes" id="UP000191055">
    <property type="component" value="Unassembled WGS sequence"/>
</dbReference>
<name>A0A1T5D1U1_9BACT</name>
<keyword evidence="2" id="KW-1185">Reference proteome</keyword>
<dbReference type="AlphaFoldDB" id="A0A1T5D1U1"/>
<dbReference type="RefSeq" id="WP_079556727.1">
    <property type="nucleotide sequence ID" value="NZ_CP021904.1"/>
</dbReference>
<reference evidence="1 2" key="1">
    <citation type="submission" date="2017-02" db="EMBL/GenBank/DDBJ databases">
        <authorList>
            <person name="Peterson S.W."/>
        </authorList>
    </citation>
    <scope>NUCLEOTIDE SEQUENCE [LARGE SCALE GENOMIC DNA]</scope>
    <source>
        <strain evidence="1 2">DSM 24412</strain>
    </source>
</reference>
<gene>
    <name evidence="1" type="ORF">SAMN03080601_00944</name>
</gene>
<protein>
    <submittedName>
        <fullName evidence="1">Sporulation related domain-containing protein</fullName>
    </submittedName>
</protein>
<dbReference type="STRING" id="889453.SAMN03080601_00944"/>
<accession>A0A1T5D1U1</accession>
<proteinExistence type="predicted"/>
<dbReference type="OrthoDB" id="1118707at2"/>
<evidence type="ECO:0000313" key="1">
    <source>
        <dbReference type="EMBL" id="SKB65652.1"/>
    </source>
</evidence>
<dbReference type="EMBL" id="FUYV01000004">
    <property type="protein sequence ID" value="SKB65652.1"/>
    <property type="molecule type" value="Genomic_DNA"/>
</dbReference>
<evidence type="ECO:0000313" key="2">
    <source>
        <dbReference type="Proteomes" id="UP000191055"/>
    </source>
</evidence>
<organism evidence="1 2">
    <name type="scientific">Alkalitalea saponilacus</name>
    <dbReference type="NCBI Taxonomy" id="889453"/>
    <lineage>
        <taxon>Bacteria</taxon>
        <taxon>Pseudomonadati</taxon>
        <taxon>Bacteroidota</taxon>
        <taxon>Bacteroidia</taxon>
        <taxon>Marinilabiliales</taxon>
        <taxon>Marinilabiliaceae</taxon>
        <taxon>Alkalitalea</taxon>
    </lineage>
</organism>